<accession>A0A5B7F4A4</accession>
<protein>
    <submittedName>
        <fullName evidence="2">Uncharacterized protein</fullName>
    </submittedName>
</protein>
<comment type="caution">
    <text evidence="2">The sequence shown here is derived from an EMBL/GenBank/DDBJ whole genome shotgun (WGS) entry which is preliminary data.</text>
</comment>
<dbReference type="Proteomes" id="UP000324222">
    <property type="component" value="Unassembled WGS sequence"/>
</dbReference>
<feature type="compositionally biased region" description="Low complexity" evidence="1">
    <location>
        <begin position="46"/>
        <end position="57"/>
    </location>
</feature>
<sequence>MRSNLVGDSIPKPFTYITPTSTFLFLLPTPSSLSLSSCPNILPPTSSSLRPVPSSSSHHTANPSASPNKLRSLYRFPPSLPPFPLNTRDHFTFT</sequence>
<evidence type="ECO:0000313" key="2">
    <source>
        <dbReference type="EMBL" id="MPC41871.1"/>
    </source>
</evidence>
<organism evidence="2 3">
    <name type="scientific">Portunus trituberculatus</name>
    <name type="common">Swimming crab</name>
    <name type="synonym">Neptunus trituberculatus</name>
    <dbReference type="NCBI Taxonomy" id="210409"/>
    <lineage>
        <taxon>Eukaryota</taxon>
        <taxon>Metazoa</taxon>
        <taxon>Ecdysozoa</taxon>
        <taxon>Arthropoda</taxon>
        <taxon>Crustacea</taxon>
        <taxon>Multicrustacea</taxon>
        <taxon>Malacostraca</taxon>
        <taxon>Eumalacostraca</taxon>
        <taxon>Eucarida</taxon>
        <taxon>Decapoda</taxon>
        <taxon>Pleocyemata</taxon>
        <taxon>Brachyura</taxon>
        <taxon>Eubrachyura</taxon>
        <taxon>Portunoidea</taxon>
        <taxon>Portunidae</taxon>
        <taxon>Portuninae</taxon>
        <taxon>Portunus</taxon>
    </lineage>
</organism>
<dbReference type="AlphaFoldDB" id="A0A5B7F4A4"/>
<evidence type="ECO:0000313" key="3">
    <source>
        <dbReference type="Proteomes" id="UP000324222"/>
    </source>
</evidence>
<keyword evidence="3" id="KW-1185">Reference proteome</keyword>
<dbReference type="EMBL" id="VSRR010005217">
    <property type="protein sequence ID" value="MPC41871.1"/>
    <property type="molecule type" value="Genomic_DNA"/>
</dbReference>
<reference evidence="2 3" key="1">
    <citation type="submission" date="2019-05" db="EMBL/GenBank/DDBJ databases">
        <title>Another draft genome of Portunus trituberculatus and its Hox gene families provides insights of decapod evolution.</title>
        <authorList>
            <person name="Jeong J.-H."/>
            <person name="Song I."/>
            <person name="Kim S."/>
            <person name="Choi T."/>
            <person name="Kim D."/>
            <person name="Ryu S."/>
            <person name="Kim W."/>
        </authorList>
    </citation>
    <scope>NUCLEOTIDE SEQUENCE [LARGE SCALE GENOMIC DNA]</scope>
    <source>
        <tissue evidence="2">Muscle</tissue>
    </source>
</reference>
<gene>
    <name evidence="2" type="ORF">E2C01_035477</name>
</gene>
<proteinExistence type="predicted"/>
<feature type="compositionally biased region" description="Polar residues" evidence="1">
    <location>
        <begin position="58"/>
        <end position="69"/>
    </location>
</feature>
<feature type="region of interest" description="Disordered" evidence="1">
    <location>
        <begin position="46"/>
        <end position="71"/>
    </location>
</feature>
<name>A0A5B7F4A4_PORTR</name>
<evidence type="ECO:0000256" key="1">
    <source>
        <dbReference type="SAM" id="MobiDB-lite"/>
    </source>
</evidence>